<feature type="transmembrane region" description="Helical" evidence="7">
    <location>
        <begin position="140"/>
        <end position="158"/>
    </location>
</feature>
<keyword evidence="2" id="KW-0813">Transport</keyword>
<evidence type="ECO:0000256" key="2">
    <source>
        <dbReference type="ARBA" id="ARBA00022448"/>
    </source>
</evidence>
<evidence type="ECO:0000256" key="1">
    <source>
        <dbReference type="ARBA" id="ARBA00004141"/>
    </source>
</evidence>
<evidence type="ECO:0000313" key="9">
    <source>
        <dbReference type="EMBL" id="UQA95389.1"/>
    </source>
</evidence>
<dbReference type="PANTHER" id="PTHR43495">
    <property type="entry name" value="GABA PERMEASE"/>
    <property type="match status" value="1"/>
</dbReference>
<feature type="transmembrane region" description="Helical" evidence="7">
    <location>
        <begin position="296"/>
        <end position="317"/>
    </location>
</feature>
<keyword evidence="6 7" id="KW-0472">Membrane</keyword>
<evidence type="ECO:0000256" key="6">
    <source>
        <dbReference type="ARBA" id="ARBA00023136"/>
    </source>
</evidence>
<dbReference type="Proteomes" id="UP000830115">
    <property type="component" value="Chromosome"/>
</dbReference>
<dbReference type="Pfam" id="PF00324">
    <property type="entry name" value="AA_permease"/>
    <property type="match status" value="1"/>
</dbReference>
<name>A0ABY4MC86_9ACTN</name>
<gene>
    <name evidence="9" type="ORF">K9S39_29190</name>
</gene>
<evidence type="ECO:0000256" key="3">
    <source>
        <dbReference type="ARBA" id="ARBA00022692"/>
    </source>
</evidence>
<proteinExistence type="predicted"/>
<protein>
    <submittedName>
        <fullName evidence="9">Amino acid permease</fullName>
    </submittedName>
</protein>
<feature type="domain" description="Amino acid permease/ SLC12A" evidence="8">
    <location>
        <begin position="31"/>
        <end position="455"/>
    </location>
</feature>
<evidence type="ECO:0000256" key="7">
    <source>
        <dbReference type="SAM" id="Phobius"/>
    </source>
</evidence>
<feature type="transmembrane region" description="Helical" evidence="7">
    <location>
        <begin position="212"/>
        <end position="233"/>
    </location>
</feature>
<dbReference type="RefSeq" id="WP_248866305.1">
    <property type="nucleotide sequence ID" value="NZ_CP086322.1"/>
</dbReference>
<feature type="transmembrane region" description="Helical" evidence="7">
    <location>
        <begin position="99"/>
        <end position="120"/>
    </location>
</feature>
<keyword evidence="3 7" id="KW-0812">Transmembrane</keyword>
<dbReference type="EMBL" id="CP086322">
    <property type="protein sequence ID" value="UQA95389.1"/>
    <property type="molecule type" value="Genomic_DNA"/>
</dbReference>
<feature type="transmembrane region" description="Helical" evidence="7">
    <location>
        <begin position="170"/>
        <end position="192"/>
    </location>
</feature>
<evidence type="ECO:0000313" key="10">
    <source>
        <dbReference type="Proteomes" id="UP000830115"/>
    </source>
</evidence>
<keyword evidence="10" id="KW-1185">Reference proteome</keyword>
<dbReference type="PIRSF" id="PIRSF006060">
    <property type="entry name" value="AA_transporter"/>
    <property type="match status" value="1"/>
</dbReference>
<feature type="transmembrane region" description="Helical" evidence="7">
    <location>
        <begin position="413"/>
        <end position="436"/>
    </location>
</feature>
<evidence type="ECO:0000256" key="4">
    <source>
        <dbReference type="ARBA" id="ARBA00022970"/>
    </source>
</evidence>
<dbReference type="InterPro" id="IPR004841">
    <property type="entry name" value="AA-permease/SLC12A_dom"/>
</dbReference>
<evidence type="ECO:0000256" key="5">
    <source>
        <dbReference type="ARBA" id="ARBA00022989"/>
    </source>
</evidence>
<reference evidence="9" key="1">
    <citation type="submission" date="2021-10" db="EMBL/GenBank/DDBJ databases">
        <title>Streptomyces nigrumlapis sp.nov.,an antimicrobial producing actinobacterium isolated from Black Gobi rocks.</title>
        <authorList>
            <person name="Wen Y."/>
            <person name="Zhang W."/>
            <person name="Liu X.G."/>
        </authorList>
    </citation>
    <scope>NUCLEOTIDE SEQUENCE</scope>
    <source>
        <strain evidence="9">ST13-2-2</strain>
    </source>
</reference>
<sequence length="476" mass="49874">MHDAPTTAGKTALGEGAGEREPLSAGLKQRHLTMLGLGGVIGAGLFVGSGAGIAVAGPGIVLSYLIAGALAMLIMRMLGEMSAALPSSGAFSVHAERALGRWAGFSVGWLYWFLLVVVLAVEATGAARIANGWVPAVPQWGWVLVFMIVFTVANLAAVKNFGEFEFWFAALKVAAIVLFLALSLLAVFGVLPDTHPVGLTNLTGQGGLLPNGWAGVVSGVLAVVFAFGGLEVVTIAAAESDDPARAVGRAVRSAVWRILFFYVGSMLVIVTLLPWSSMRPGESPYVAVLDGIGVPGAGQIMNIVVFVALLSALNANLYGSSRMVFSLAERGEAPRALLKVSDGGVPRRAVLASVAFGFVSVLLNLKWPDSVFLYMLNAVGAVLLFVWGLIAVSQLRLRPRIEREAPRTLTLRMWAFPYLTWAALLGMAGVLVLMLIDDAARPQLLWSAGATAAVLAVAGVRELRARRAGNPAAPPS</sequence>
<evidence type="ECO:0000259" key="8">
    <source>
        <dbReference type="Pfam" id="PF00324"/>
    </source>
</evidence>
<dbReference type="Gene3D" id="1.20.1740.10">
    <property type="entry name" value="Amino acid/polyamine transporter I"/>
    <property type="match status" value="1"/>
</dbReference>
<accession>A0ABY4MC86</accession>
<comment type="subcellular location">
    <subcellularLocation>
        <location evidence="1">Membrane</location>
        <topology evidence="1">Multi-pass membrane protein</topology>
    </subcellularLocation>
</comment>
<feature type="transmembrane region" description="Helical" evidence="7">
    <location>
        <begin position="254"/>
        <end position="276"/>
    </location>
</feature>
<dbReference type="InterPro" id="IPR004840">
    <property type="entry name" value="Amino_acid_permease_CS"/>
</dbReference>
<dbReference type="PROSITE" id="PS00218">
    <property type="entry name" value="AMINO_ACID_PERMEASE_1"/>
    <property type="match status" value="1"/>
</dbReference>
<keyword evidence="4" id="KW-0029">Amino-acid transport</keyword>
<dbReference type="PANTHER" id="PTHR43495:SF5">
    <property type="entry name" value="GAMMA-AMINOBUTYRIC ACID PERMEASE"/>
    <property type="match status" value="1"/>
</dbReference>
<feature type="transmembrane region" description="Helical" evidence="7">
    <location>
        <begin position="442"/>
        <end position="460"/>
    </location>
</feature>
<feature type="transmembrane region" description="Helical" evidence="7">
    <location>
        <begin position="371"/>
        <end position="392"/>
    </location>
</feature>
<keyword evidence="5 7" id="KW-1133">Transmembrane helix</keyword>
<organism evidence="9 10">
    <name type="scientific">Streptomyces halobius</name>
    <dbReference type="NCBI Taxonomy" id="2879846"/>
    <lineage>
        <taxon>Bacteria</taxon>
        <taxon>Bacillati</taxon>
        <taxon>Actinomycetota</taxon>
        <taxon>Actinomycetes</taxon>
        <taxon>Kitasatosporales</taxon>
        <taxon>Streptomycetaceae</taxon>
        <taxon>Streptomyces</taxon>
    </lineage>
</organism>
<feature type="transmembrane region" description="Helical" evidence="7">
    <location>
        <begin position="349"/>
        <end position="365"/>
    </location>
</feature>
<feature type="transmembrane region" description="Helical" evidence="7">
    <location>
        <begin position="32"/>
        <end position="55"/>
    </location>
</feature>
<feature type="transmembrane region" description="Helical" evidence="7">
    <location>
        <begin position="61"/>
        <end position="78"/>
    </location>
</feature>